<comment type="caution">
    <text evidence="6">The sequence shown here is derived from an EMBL/GenBank/DDBJ whole genome shotgun (WGS) entry which is preliminary data.</text>
</comment>
<dbReference type="Proteomes" id="UP000095003">
    <property type="component" value="Unassembled WGS sequence"/>
</dbReference>
<dbReference type="GeneID" id="93300795"/>
<feature type="transmembrane region" description="Helical" evidence="4">
    <location>
        <begin position="264"/>
        <end position="286"/>
    </location>
</feature>
<dbReference type="CDD" id="cd06225">
    <property type="entry name" value="HAMP"/>
    <property type="match status" value="1"/>
</dbReference>
<sequence>MGIFKRLTLDYRKSIYTKVLLSILIALMVIIFLMEMSNFYVLKQYRQRAEEMYQNSLELYSGFWADKLKTINNSMLSIISYEGGEAFYNICESNDSLLVETSKIELLDKLIDIVSMHGNQMCIFSYVPERGIFLRATGHSGNYVENLENEKTVKDYIDAGGIRNNNSWSLMESGGKYYFLQVYRMFNGYVGAYVECNIILEDMMSGSKAAEAVAVLDREGNVVTRMGKDMDYSSEILFKNDLVQTDYSLGAIVSQNRLYSERDYLWMLTVCAILIGCIIILGVIQFQRKVVFNPLNSLKDAMEAFSEGRTEVRLREYPRNNEIKVLYETFNHMAEQIMKLKIDVYENMLDKQRIQSSYLRVQIQPHLYTNILNLIYGLAEIRDYKGIQELAVYMSRYFRYLLSTKKDFVRLEQEIGCVEDYIKIQQMRYPECLDFSLECDADRKEEWVPPLLLQTFIENGIKHNITLVPRLTLHITVRKYPGSLVFLISDTGVGFRQEMLRKLEAGEDIEENGQHIGIVNIKNRLKLLYHGRAGIKIRNREQGAAIYIRIPERREE</sequence>
<dbReference type="SMART" id="SM00304">
    <property type="entry name" value="HAMP"/>
    <property type="match status" value="1"/>
</dbReference>
<dbReference type="PANTHER" id="PTHR34220:SF7">
    <property type="entry name" value="SENSOR HISTIDINE KINASE YPDA"/>
    <property type="match status" value="1"/>
</dbReference>
<evidence type="ECO:0000256" key="3">
    <source>
        <dbReference type="ARBA" id="ARBA00022679"/>
    </source>
</evidence>
<dbReference type="Gene3D" id="6.10.340.10">
    <property type="match status" value="1"/>
</dbReference>
<dbReference type="Pfam" id="PF06580">
    <property type="entry name" value="His_kinase"/>
    <property type="match status" value="1"/>
</dbReference>
<dbReference type="GO" id="GO:0016020">
    <property type="term" value="C:membrane"/>
    <property type="evidence" value="ECO:0007669"/>
    <property type="project" value="UniProtKB-SubCell"/>
</dbReference>
<name>A0A1E3ASB3_9FIRM</name>
<comment type="subcellular location">
    <subcellularLocation>
        <location evidence="1">Membrane</location>
    </subcellularLocation>
</comment>
<keyword evidence="3 6" id="KW-0808">Transferase</keyword>
<dbReference type="GO" id="GO:0000155">
    <property type="term" value="F:phosphorelay sensor kinase activity"/>
    <property type="evidence" value="ECO:0007669"/>
    <property type="project" value="InterPro"/>
</dbReference>
<organism evidence="6 7">
    <name type="scientific">Eisenbergiella tayi</name>
    <dbReference type="NCBI Taxonomy" id="1432052"/>
    <lineage>
        <taxon>Bacteria</taxon>
        <taxon>Bacillati</taxon>
        <taxon>Bacillota</taxon>
        <taxon>Clostridia</taxon>
        <taxon>Lachnospirales</taxon>
        <taxon>Lachnospiraceae</taxon>
        <taxon>Eisenbergiella</taxon>
    </lineage>
</organism>
<reference evidence="6 7" key="1">
    <citation type="submission" date="2016-07" db="EMBL/GenBank/DDBJ databases">
        <title>Characterization of isolates of Eisenbergiella tayi derived from blood cultures, using whole genome sequencing.</title>
        <authorList>
            <person name="Burdz T."/>
            <person name="Wiebe D."/>
            <person name="Huynh C."/>
            <person name="Bernard K."/>
        </authorList>
    </citation>
    <scope>NUCLEOTIDE SEQUENCE [LARGE SCALE GENOMIC DNA]</scope>
    <source>
        <strain evidence="6 7">NML 120489</strain>
    </source>
</reference>
<protein>
    <submittedName>
        <fullName evidence="6">Sensor histidine kinase YpdA</fullName>
        <ecNumber evidence="6">2.7.13.3</ecNumber>
    </submittedName>
</protein>
<evidence type="ECO:0000259" key="5">
    <source>
        <dbReference type="PROSITE" id="PS50885"/>
    </source>
</evidence>
<gene>
    <name evidence="6" type="primary">ypdA_15</name>
    <name evidence="6" type="ORF">BEH84_02214</name>
</gene>
<keyword evidence="2" id="KW-0597">Phosphoprotein</keyword>
<keyword evidence="4" id="KW-0472">Membrane</keyword>
<dbReference type="SUPFAM" id="SSF158472">
    <property type="entry name" value="HAMP domain-like"/>
    <property type="match status" value="1"/>
</dbReference>
<evidence type="ECO:0000256" key="1">
    <source>
        <dbReference type="ARBA" id="ARBA00004370"/>
    </source>
</evidence>
<feature type="transmembrane region" description="Helical" evidence="4">
    <location>
        <begin position="20"/>
        <end position="42"/>
    </location>
</feature>
<accession>A0A1E3ASB3</accession>
<keyword evidence="6" id="KW-0418">Kinase</keyword>
<dbReference type="PANTHER" id="PTHR34220">
    <property type="entry name" value="SENSOR HISTIDINE KINASE YPDA"/>
    <property type="match status" value="1"/>
</dbReference>
<evidence type="ECO:0000256" key="4">
    <source>
        <dbReference type="SAM" id="Phobius"/>
    </source>
</evidence>
<evidence type="ECO:0000313" key="6">
    <source>
        <dbReference type="EMBL" id="ODM11599.1"/>
    </source>
</evidence>
<dbReference type="Gene3D" id="3.30.565.10">
    <property type="entry name" value="Histidine kinase-like ATPase, C-terminal domain"/>
    <property type="match status" value="1"/>
</dbReference>
<dbReference type="RefSeq" id="WP_069156840.1">
    <property type="nucleotide sequence ID" value="NZ_DBFYTC010000042.1"/>
</dbReference>
<dbReference type="InterPro" id="IPR036890">
    <property type="entry name" value="HATPase_C_sf"/>
</dbReference>
<evidence type="ECO:0000313" key="7">
    <source>
        <dbReference type="Proteomes" id="UP000095003"/>
    </source>
</evidence>
<dbReference type="EMBL" id="MCGI01000002">
    <property type="protein sequence ID" value="ODM11599.1"/>
    <property type="molecule type" value="Genomic_DNA"/>
</dbReference>
<dbReference type="EC" id="2.7.13.3" evidence="6"/>
<dbReference type="InterPro" id="IPR010559">
    <property type="entry name" value="Sig_transdc_His_kin_internal"/>
</dbReference>
<dbReference type="AlphaFoldDB" id="A0A1E3ASB3"/>
<dbReference type="SUPFAM" id="SSF55874">
    <property type="entry name" value="ATPase domain of HSP90 chaperone/DNA topoisomerase II/histidine kinase"/>
    <property type="match status" value="1"/>
</dbReference>
<dbReference type="Pfam" id="PF00672">
    <property type="entry name" value="HAMP"/>
    <property type="match status" value="1"/>
</dbReference>
<dbReference type="InterPro" id="IPR050640">
    <property type="entry name" value="Bact_2-comp_sensor_kinase"/>
</dbReference>
<keyword evidence="4" id="KW-1133">Transmembrane helix</keyword>
<keyword evidence="4" id="KW-0812">Transmembrane</keyword>
<dbReference type="InterPro" id="IPR003660">
    <property type="entry name" value="HAMP_dom"/>
</dbReference>
<proteinExistence type="predicted"/>
<dbReference type="PROSITE" id="PS50885">
    <property type="entry name" value="HAMP"/>
    <property type="match status" value="1"/>
</dbReference>
<evidence type="ECO:0000256" key="2">
    <source>
        <dbReference type="ARBA" id="ARBA00022553"/>
    </source>
</evidence>
<feature type="domain" description="HAMP" evidence="5">
    <location>
        <begin position="289"/>
        <end position="342"/>
    </location>
</feature>